<dbReference type="PANTHER" id="PTHR28290:SF1">
    <property type="entry name" value="ENHANCER OF TRANSLATION TERMINATION 1"/>
    <property type="match status" value="1"/>
</dbReference>
<dbReference type="Proteomes" id="UP000094285">
    <property type="component" value="Unassembled WGS sequence"/>
</dbReference>
<keyword evidence="6" id="KW-0805">Transcription regulation</keyword>
<evidence type="ECO:0000256" key="1">
    <source>
        <dbReference type="ARBA" id="ARBA00003395"/>
    </source>
</evidence>
<protein>
    <recommendedName>
        <fullName evidence="4">Enhancer of translation termination 1</fullName>
    </recommendedName>
</protein>
<keyword evidence="8" id="KW-0539">Nucleus</keyword>
<keyword evidence="7" id="KW-0804">Transcription</keyword>
<evidence type="ECO:0000256" key="4">
    <source>
        <dbReference type="ARBA" id="ARBA00017359"/>
    </source>
</evidence>
<keyword evidence="5" id="KW-0810">Translation regulation</keyword>
<evidence type="ECO:0000256" key="3">
    <source>
        <dbReference type="ARBA" id="ARBA00007273"/>
    </source>
</evidence>
<accession>A0A1E4SJR1</accession>
<dbReference type="GO" id="GO:2000640">
    <property type="term" value="P:positive regulation of SREBP signaling pathway"/>
    <property type="evidence" value="ECO:0007669"/>
    <property type="project" value="TreeGrafter"/>
</dbReference>
<feature type="compositionally biased region" description="Basic residues" evidence="9">
    <location>
        <begin position="1"/>
        <end position="16"/>
    </location>
</feature>
<feature type="compositionally biased region" description="Acidic residues" evidence="9">
    <location>
        <begin position="226"/>
        <end position="241"/>
    </location>
</feature>
<evidence type="ECO:0000256" key="8">
    <source>
        <dbReference type="ARBA" id="ARBA00023242"/>
    </source>
</evidence>
<evidence type="ECO:0000256" key="9">
    <source>
        <dbReference type="SAM" id="MobiDB-lite"/>
    </source>
</evidence>
<sequence>MAKRHLGLGKAAKAKKQKTEPDAEAQPQASNELTVELSEEIDANDELGQLKGLWNTYCNSEKDNELVVNGIIHECDRLLRNEKESSKLPDYFHSIYANSLAELANFHTTDNTKVKEFFDAALERVDLGLSHYEAGSIDLLFTKSRILIKRIPLQHISQLTLESKIAKEKPSLGQLLDEALQSYELAEKRADELKQYELFNQDNLEILEALDDVLDMVDNFGKEQLEGEDEDDEDEDDDAPELSESHPLYSIQNTDKYNQWWRDHILKFLENVDLASSNKAVQEDHALHPLRREICKRIGQSYLQESEIPSGVFTTLTYEDEYQDETELEGLTREQAQKIAQELIQTAIKYLEEAQDKEDPESWVHVAEALISLGNLYELDSDEQEASYKKAEAILNKANNVTNGQYEEVLENLLQS</sequence>
<evidence type="ECO:0000256" key="2">
    <source>
        <dbReference type="ARBA" id="ARBA00004123"/>
    </source>
</evidence>
<keyword evidence="11" id="KW-1185">Reference proteome</keyword>
<dbReference type="GO" id="GO:0006417">
    <property type="term" value="P:regulation of translation"/>
    <property type="evidence" value="ECO:0007669"/>
    <property type="project" value="UniProtKB-KW"/>
</dbReference>
<feature type="region of interest" description="Disordered" evidence="9">
    <location>
        <begin position="1"/>
        <end position="33"/>
    </location>
</feature>
<evidence type="ECO:0000313" key="10">
    <source>
        <dbReference type="EMBL" id="ODV79739.1"/>
    </source>
</evidence>
<dbReference type="PANTHER" id="PTHR28290">
    <property type="entry name" value="ENHANCER OF TRANSLATION TERMINATION 1"/>
    <property type="match status" value="1"/>
</dbReference>
<dbReference type="Pfam" id="PF12753">
    <property type="entry name" value="Nro1"/>
    <property type="match status" value="1"/>
</dbReference>
<evidence type="ECO:0000256" key="6">
    <source>
        <dbReference type="ARBA" id="ARBA00023015"/>
    </source>
</evidence>
<organism evidence="10 11">
    <name type="scientific">Suhomyces tanzawaensis NRRL Y-17324</name>
    <dbReference type="NCBI Taxonomy" id="984487"/>
    <lineage>
        <taxon>Eukaryota</taxon>
        <taxon>Fungi</taxon>
        <taxon>Dikarya</taxon>
        <taxon>Ascomycota</taxon>
        <taxon>Saccharomycotina</taxon>
        <taxon>Pichiomycetes</taxon>
        <taxon>Debaryomycetaceae</taxon>
        <taxon>Suhomyces</taxon>
    </lineage>
</organism>
<dbReference type="RefSeq" id="XP_020064861.1">
    <property type="nucleotide sequence ID" value="XM_020209779.1"/>
</dbReference>
<comment type="subcellular location">
    <subcellularLocation>
        <location evidence="2">Nucleus</location>
    </subcellularLocation>
</comment>
<dbReference type="AlphaFoldDB" id="A0A1E4SJR1"/>
<evidence type="ECO:0000256" key="7">
    <source>
        <dbReference type="ARBA" id="ARBA00023163"/>
    </source>
</evidence>
<dbReference type="GO" id="GO:0005634">
    <property type="term" value="C:nucleus"/>
    <property type="evidence" value="ECO:0007669"/>
    <property type="project" value="UniProtKB-SubCell"/>
</dbReference>
<proteinExistence type="inferred from homology"/>
<reference evidence="11" key="1">
    <citation type="submission" date="2016-05" db="EMBL/GenBank/DDBJ databases">
        <title>Comparative genomics of biotechnologically important yeasts.</title>
        <authorList>
            <consortium name="DOE Joint Genome Institute"/>
            <person name="Riley R."/>
            <person name="Haridas S."/>
            <person name="Wolfe K.H."/>
            <person name="Lopes M.R."/>
            <person name="Hittinger C.T."/>
            <person name="Goker M."/>
            <person name="Salamov A."/>
            <person name="Wisecaver J."/>
            <person name="Long T.M."/>
            <person name="Aerts A.L."/>
            <person name="Barry K."/>
            <person name="Choi C."/>
            <person name="Clum A."/>
            <person name="Coughlan A.Y."/>
            <person name="Deshpande S."/>
            <person name="Douglass A.P."/>
            <person name="Hanson S.J."/>
            <person name="Klenk H.-P."/>
            <person name="Labutti K."/>
            <person name="Lapidus A."/>
            <person name="Lindquist E."/>
            <person name="Lipzen A."/>
            <person name="Meier-Kolthoff J.P."/>
            <person name="Ohm R.A."/>
            <person name="Otillar R.P."/>
            <person name="Pangilinan J."/>
            <person name="Peng Y."/>
            <person name="Rokas A."/>
            <person name="Rosa C.A."/>
            <person name="Scheuner C."/>
            <person name="Sibirny A.A."/>
            <person name="Slot J.C."/>
            <person name="Stielow J.B."/>
            <person name="Sun H."/>
            <person name="Kurtzman C.P."/>
            <person name="Blackwell M."/>
            <person name="Grigoriev I.V."/>
            <person name="Jeffries T.W."/>
        </authorList>
    </citation>
    <scope>NUCLEOTIDE SEQUENCE [LARGE SCALE GENOMIC DNA]</scope>
    <source>
        <strain evidence="11">NRRL Y-17324</strain>
    </source>
</reference>
<evidence type="ECO:0000313" key="11">
    <source>
        <dbReference type="Proteomes" id="UP000094285"/>
    </source>
</evidence>
<gene>
    <name evidence="10" type="ORF">CANTADRAFT_49969</name>
</gene>
<name>A0A1E4SJR1_9ASCO</name>
<dbReference type="GeneID" id="30983915"/>
<comment type="function">
    <text evidence="1">Required for correct translation termination and probably involved in regulation of hypoxic gene expression.</text>
</comment>
<dbReference type="EMBL" id="KV453911">
    <property type="protein sequence ID" value="ODV79739.1"/>
    <property type="molecule type" value="Genomic_DNA"/>
</dbReference>
<dbReference type="STRING" id="984487.A0A1E4SJR1"/>
<evidence type="ECO:0000256" key="5">
    <source>
        <dbReference type="ARBA" id="ARBA00022845"/>
    </source>
</evidence>
<dbReference type="InterPro" id="IPR024318">
    <property type="entry name" value="Nro1/ETT1"/>
</dbReference>
<dbReference type="OrthoDB" id="5598057at2759"/>
<comment type="similarity">
    <text evidence="3">Belongs to the ETT1 family.</text>
</comment>
<feature type="region of interest" description="Disordered" evidence="9">
    <location>
        <begin position="224"/>
        <end position="245"/>
    </location>
</feature>